<organism evidence="3 4">
    <name type="scientific">Treponema succinifaciens (strain ATCC 33096 / DSM 2489 / 6091)</name>
    <dbReference type="NCBI Taxonomy" id="869209"/>
    <lineage>
        <taxon>Bacteria</taxon>
        <taxon>Pseudomonadati</taxon>
        <taxon>Spirochaetota</taxon>
        <taxon>Spirochaetia</taxon>
        <taxon>Spirochaetales</taxon>
        <taxon>Treponemataceae</taxon>
        <taxon>Treponema</taxon>
    </lineage>
</organism>
<dbReference type="RefSeq" id="WP_013701855.1">
    <property type="nucleotide sequence ID" value="NC_015385.1"/>
</dbReference>
<accession>F2NSD8</accession>
<evidence type="ECO:0000256" key="2">
    <source>
        <dbReference type="SAM" id="SignalP"/>
    </source>
</evidence>
<keyword evidence="4" id="KW-1185">Reference proteome</keyword>
<evidence type="ECO:0000313" key="4">
    <source>
        <dbReference type="Proteomes" id="UP000006852"/>
    </source>
</evidence>
<dbReference type="HOGENOM" id="CLU_1854341_0_0_12"/>
<evidence type="ECO:0008006" key="5">
    <source>
        <dbReference type="Google" id="ProtNLM"/>
    </source>
</evidence>
<evidence type="ECO:0000313" key="3">
    <source>
        <dbReference type="EMBL" id="AEB14574.1"/>
    </source>
</evidence>
<dbReference type="EMBL" id="CP002631">
    <property type="protein sequence ID" value="AEB14574.1"/>
    <property type="molecule type" value="Genomic_DNA"/>
</dbReference>
<keyword evidence="2" id="KW-0732">Signal</keyword>
<dbReference type="Proteomes" id="UP000006852">
    <property type="component" value="Chromosome"/>
</dbReference>
<dbReference type="KEGG" id="tsu:Tresu_1678"/>
<evidence type="ECO:0000256" key="1">
    <source>
        <dbReference type="SAM" id="MobiDB-lite"/>
    </source>
</evidence>
<sequence length="138" mass="15352">MCLSKKSKIALILIMITASACFAQKWKGIVKGIESRTGGNNNSQAIEKNEPKETNNAKKNTAKLSNNPQVQKKAAYLTKAEVALNSKDYNTAAENYNKAAKTKLPSNVDKSDADILNTWTKEIYARLQYQNIKSLKNR</sequence>
<dbReference type="GeneID" id="302998831"/>
<protein>
    <recommendedName>
        <fullName evidence="5">Lipoprotein</fullName>
    </recommendedName>
</protein>
<name>F2NSD8_TRES6</name>
<dbReference type="AlphaFoldDB" id="F2NSD8"/>
<reference evidence="4" key="2">
    <citation type="submission" date="2011-04" db="EMBL/GenBank/DDBJ databases">
        <title>The complete genome of chromosome of Treponema succinifaciens DSM 2489.</title>
        <authorList>
            <person name="Lucas S."/>
            <person name="Copeland A."/>
            <person name="Lapidus A."/>
            <person name="Bruce D."/>
            <person name="Goodwin L."/>
            <person name="Pitluck S."/>
            <person name="Peters L."/>
            <person name="Kyrpides N."/>
            <person name="Mavromatis K."/>
            <person name="Ivanova N."/>
            <person name="Ovchinnikova G."/>
            <person name="Teshima H."/>
            <person name="Detter J.C."/>
            <person name="Tapia R."/>
            <person name="Han C."/>
            <person name="Land M."/>
            <person name="Hauser L."/>
            <person name="Markowitz V."/>
            <person name="Cheng J.-F."/>
            <person name="Hugenholtz P."/>
            <person name="Woyke T."/>
            <person name="Wu D."/>
            <person name="Gronow S."/>
            <person name="Wellnitz S."/>
            <person name="Brambilla E."/>
            <person name="Klenk H.-P."/>
            <person name="Eisen J.A."/>
        </authorList>
    </citation>
    <scope>NUCLEOTIDE SEQUENCE [LARGE SCALE GENOMIC DNA]</scope>
    <source>
        <strain evidence="4">ATCC 33096 / DSM 2489 / 6091</strain>
    </source>
</reference>
<feature type="chain" id="PRO_5003287388" description="Lipoprotein" evidence="2">
    <location>
        <begin position="24"/>
        <end position="138"/>
    </location>
</feature>
<feature type="compositionally biased region" description="Low complexity" evidence="1">
    <location>
        <begin position="57"/>
        <end position="67"/>
    </location>
</feature>
<feature type="region of interest" description="Disordered" evidence="1">
    <location>
        <begin position="34"/>
        <end position="70"/>
    </location>
</feature>
<gene>
    <name evidence="3" type="ordered locus">Tresu_1678</name>
</gene>
<feature type="compositionally biased region" description="Basic and acidic residues" evidence="1">
    <location>
        <begin position="47"/>
        <end position="56"/>
    </location>
</feature>
<proteinExistence type="predicted"/>
<reference evidence="3 4" key="1">
    <citation type="journal article" date="2011" name="Stand. Genomic Sci.">
        <title>Complete genome sequence of Treponema succinifaciens type strain (6091).</title>
        <authorList>
            <person name="Han C."/>
            <person name="Gronow S."/>
            <person name="Teshima H."/>
            <person name="Lapidus A."/>
            <person name="Nolan M."/>
            <person name="Lucas S."/>
            <person name="Hammon N."/>
            <person name="Deshpande S."/>
            <person name="Cheng J.F."/>
            <person name="Zeytun A."/>
            <person name="Tapia R."/>
            <person name="Goodwin L."/>
            <person name="Pitluck S."/>
            <person name="Liolios K."/>
            <person name="Pagani I."/>
            <person name="Ivanova N."/>
            <person name="Mavromatis K."/>
            <person name="Mikhailova N."/>
            <person name="Huntemann M."/>
            <person name="Pati A."/>
            <person name="Chen A."/>
            <person name="Palaniappan K."/>
            <person name="Land M."/>
            <person name="Hauser L."/>
            <person name="Brambilla E.M."/>
            <person name="Rohde M."/>
            <person name="Goker M."/>
            <person name="Woyke T."/>
            <person name="Bristow J."/>
            <person name="Eisen J.A."/>
            <person name="Markowitz V."/>
            <person name="Hugenholtz P."/>
            <person name="Kyrpides N.C."/>
            <person name="Klenk H.P."/>
            <person name="Detter J.C."/>
        </authorList>
    </citation>
    <scope>NUCLEOTIDE SEQUENCE [LARGE SCALE GENOMIC DNA]</scope>
    <source>
        <strain evidence="4">ATCC 33096 / DSM 2489 / 6091</strain>
    </source>
</reference>
<dbReference type="PROSITE" id="PS51257">
    <property type="entry name" value="PROKAR_LIPOPROTEIN"/>
    <property type="match status" value="1"/>
</dbReference>
<feature type="compositionally biased region" description="Polar residues" evidence="1">
    <location>
        <begin position="37"/>
        <end position="46"/>
    </location>
</feature>
<feature type="signal peptide" evidence="2">
    <location>
        <begin position="1"/>
        <end position="23"/>
    </location>
</feature>